<keyword evidence="1" id="KW-0472">Membrane</keyword>
<feature type="transmembrane region" description="Helical" evidence="1">
    <location>
        <begin position="451"/>
        <end position="472"/>
    </location>
</feature>
<dbReference type="EMBL" id="NBCO01000015">
    <property type="protein sequence ID" value="ORC88783.1"/>
    <property type="molecule type" value="Genomic_DNA"/>
</dbReference>
<keyword evidence="1" id="KW-1133">Transmembrane helix</keyword>
<reference evidence="3 4" key="1">
    <citation type="submission" date="2017-03" db="EMBL/GenBank/DDBJ databases">
        <title>An alternative strategy for trypanosome survival in the mammalian bloodstream revealed through genome and transcriptome analysis of the ubiquitous bovine parasite Trypanosoma (Megatrypanum) theileri.</title>
        <authorList>
            <person name="Kelly S."/>
            <person name="Ivens A."/>
            <person name="Mott A."/>
            <person name="O'Neill E."/>
            <person name="Emms D."/>
            <person name="Macleod O."/>
            <person name="Voorheis P."/>
            <person name="Matthews J."/>
            <person name="Matthews K."/>
            <person name="Carrington M."/>
        </authorList>
    </citation>
    <scope>NUCLEOTIDE SEQUENCE [LARGE SCALE GENOMIC DNA]</scope>
    <source>
        <strain evidence="3">Edinburgh</strain>
    </source>
</reference>
<evidence type="ECO:0000313" key="4">
    <source>
        <dbReference type="Proteomes" id="UP000192257"/>
    </source>
</evidence>
<dbReference type="PANTHER" id="PTHR39669:SF2">
    <property type="entry name" value="MEMBRANE-ASSOCIATED PROTEIN"/>
    <property type="match status" value="1"/>
</dbReference>
<keyword evidence="1" id="KW-0812">Transmembrane</keyword>
<dbReference type="Proteomes" id="UP000192257">
    <property type="component" value="Unassembled WGS sequence"/>
</dbReference>
<feature type="transmembrane region" description="Helical" evidence="1">
    <location>
        <begin position="114"/>
        <end position="147"/>
    </location>
</feature>
<feature type="transmembrane region" description="Helical" evidence="1">
    <location>
        <begin position="251"/>
        <end position="275"/>
    </location>
</feature>
<dbReference type="OrthoDB" id="251390at2759"/>
<gene>
    <name evidence="3" type="ORF">TM35_000152140</name>
</gene>
<evidence type="ECO:0000256" key="2">
    <source>
        <dbReference type="SAM" id="SignalP"/>
    </source>
</evidence>
<keyword evidence="2" id="KW-0732">Signal</keyword>
<comment type="caution">
    <text evidence="3">The sequence shown here is derived from an EMBL/GenBank/DDBJ whole genome shotgun (WGS) entry which is preliminary data.</text>
</comment>
<evidence type="ECO:0000256" key="1">
    <source>
        <dbReference type="SAM" id="Phobius"/>
    </source>
</evidence>
<name>A0A1X0NWC8_9TRYP</name>
<evidence type="ECO:0000313" key="3">
    <source>
        <dbReference type="EMBL" id="ORC88783.1"/>
    </source>
</evidence>
<dbReference type="RefSeq" id="XP_028882849.1">
    <property type="nucleotide sequence ID" value="XM_029025866.1"/>
</dbReference>
<dbReference type="PANTHER" id="PTHR39669">
    <property type="entry name" value="MEMBRANE-ASSOCIATED PROTEIN"/>
    <property type="match status" value="1"/>
</dbReference>
<dbReference type="AlphaFoldDB" id="A0A1X0NWC8"/>
<dbReference type="VEuPathDB" id="TriTrypDB:TM35_000152140"/>
<dbReference type="GeneID" id="39985646"/>
<feature type="transmembrane region" description="Helical" evidence="1">
    <location>
        <begin position="217"/>
        <end position="239"/>
    </location>
</feature>
<feature type="signal peptide" evidence="2">
    <location>
        <begin position="1"/>
        <end position="30"/>
    </location>
</feature>
<accession>A0A1X0NWC8</accession>
<feature type="transmembrane region" description="Helical" evidence="1">
    <location>
        <begin position="66"/>
        <end position="93"/>
    </location>
</feature>
<sequence>MSMISRKGLAIAAVTLLALFVVVMPSPVSARDSLECEKVWTGPSSTNDVFACLSDVNRIKAQWRYYVFPAISALLFLVILITFPIVFLCVCCCRCCSCCKRRDAHVTANSRCFLWMWIAYAILWCCGMGILVIYGAQLVAIALPAVFDDTMDGPLKYFNYTADKLIDFTSNWSTGERKPLAGIDLDTEVFANISNTVADYLTDIRDMISGYLKWVPIVSYCIGGVGVVLMFLMIFLACCRCCVPCLPMGLSCVYWIFGVVYSLLGFAAILLAYVATVGCGEIELQYNREPGVLQWFLVPYCQETFDFSTINTAVRDAEKLLSEQSCNALLHLCDDSPSPLTRPLTCGKGITSPNDCPDIGTMAAVLEDTYVKAGTTACPDKDKPCSLIECAVNCTIEEVRTIASGLLSFATVASNASIAVSYARPLLECNFVVDRLLSAMDSCNDLKIGSLMLGTGFFLGGLMFGLAIYIMFRGSCVWRKPKGAK</sequence>
<feature type="chain" id="PRO_5012981606" evidence="2">
    <location>
        <begin position="31"/>
        <end position="485"/>
    </location>
</feature>
<proteinExistence type="predicted"/>
<protein>
    <submittedName>
        <fullName evidence="3">Uncharacterized protein</fullName>
    </submittedName>
</protein>
<keyword evidence="4" id="KW-1185">Reference proteome</keyword>
<organism evidence="3 4">
    <name type="scientific">Trypanosoma theileri</name>
    <dbReference type="NCBI Taxonomy" id="67003"/>
    <lineage>
        <taxon>Eukaryota</taxon>
        <taxon>Discoba</taxon>
        <taxon>Euglenozoa</taxon>
        <taxon>Kinetoplastea</taxon>
        <taxon>Metakinetoplastina</taxon>
        <taxon>Trypanosomatida</taxon>
        <taxon>Trypanosomatidae</taxon>
        <taxon>Trypanosoma</taxon>
    </lineage>
</organism>